<dbReference type="PANTHER" id="PTHR23309:SF51">
    <property type="entry name" value="3-HYDROXYACYL-COA DEHYDROGENASE-RELATED"/>
    <property type="match status" value="1"/>
</dbReference>
<dbReference type="GO" id="GO:0006635">
    <property type="term" value="P:fatty acid beta-oxidation"/>
    <property type="evidence" value="ECO:0007669"/>
    <property type="project" value="UniProtKB-UniPathway"/>
</dbReference>
<dbReference type="OrthoDB" id="5287258at2"/>
<evidence type="ECO:0000256" key="11">
    <source>
        <dbReference type="ARBA" id="ARBA00023239"/>
    </source>
</evidence>
<evidence type="ECO:0000313" key="18">
    <source>
        <dbReference type="Proteomes" id="UP000007564"/>
    </source>
</evidence>
<dbReference type="KEGG" id="bbh:BN112_0576"/>
<evidence type="ECO:0000256" key="10">
    <source>
        <dbReference type="ARBA" id="ARBA00023235"/>
    </source>
</evidence>
<keyword evidence="12" id="KW-0511">Multifunctional enzyme</keyword>
<dbReference type="GO" id="GO:0003857">
    <property type="term" value="F:(3S)-3-hydroxyacyl-CoA dehydrogenase (NAD+) activity"/>
    <property type="evidence" value="ECO:0007669"/>
    <property type="project" value="UniProtKB-EC"/>
</dbReference>
<dbReference type="GO" id="GO:0070403">
    <property type="term" value="F:NAD+ binding"/>
    <property type="evidence" value="ECO:0007669"/>
    <property type="project" value="InterPro"/>
</dbReference>
<dbReference type="InterPro" id="IPR018376">
    <property type="entry name" value="Enoyl-CoA_hyd/isom_CS"/>
</dbReference>
<dbReference type="Pfam" id="PF00725">
    <property type="entry name" value="3HCDH"/>
    <property type="match status" value="2"/>
</dbReference>
<dbReference type="GO" id="GO:0004300">
    <property type="term" value="F:enoyl-CoA hydratase activity"/>
    <property type="evidence" value="ECO:0007669"/>
    <property type="project" value="UniProtKB-EC"/>
</dbReference>
<evidence type="ECO:0000256" key="8">
    <source>
        <dbReference type="ARBA" id="ARBA00023098"/>
    </source>
</evidence>
<dbReference type="Pfam" id="PF00378">
    <property type="entry name" value="ECH_1"/>
    <property type="match status" value="1"/>
</dbReference>
<dbReference type="GO" id="GO:0016853">
    <property type="term" value="F:isomerase activity"/>
    <property type="evidence" value="ECO:0007669"/>
    <property type="project" value="UniProtKB-KW"/>
</dbReference>
<keyword evidence="8" id="KW-0443">Lipid metabolism</keyword>
<evidence type="ECO:0000259" key="15">
    <source>
        <dbReference type="Pfam" id="PF00725"/>
    </source>
</evidence>
<gene>
    <name evidence="17" type="ORF">BN112_0576</name>
</gene>
<evidence type="ECO:0000256" key="13">
    <source>
        <dbReference type="ARBA" id="ARBA00049556"/>
    </source>
</evidence>
<evidence type="ECO:0000256" key="14">
    <source>
        <dbReference type="RuleBase" id="RU003707"/>
    </source>
</evidence>
<feature type="domain" description="3-hydroxyacyl-CoA dehydrogenase NAD binding" evidence="16">
    <location>
        <begin position="289"/>
        <end position="465"/>
    </location>
</feature>
<dbReference type="FunFam" id="1.10.1040.50:FF:000006">
    <property type="entry name" value="Peroxisomal bifunctional enzyme"/>
    <property type="match status" value="1"/>
</dbReference>
<evidence type="ECO:0000313" key="17">
    <source>
        <dbReference type="EMBL" id="CCJ52494.1"/>
    </source>
</evidence>
<keyword evidence="4" id="KW-0276">Fatty acid metabolism</keyword>
<dbReference type="UniPathway" id="UPA00659"/>
<name>A0A0C6P2R9_BORBO</name>
<dbReference type="Gene3D" id="3.40.50.720">
    <property type="entry name" value="NAD(P)-binding Rossmann-like Domain"/>
    <property type="match status" value="1"/>
</dbReference>
<dbReference type="InterPro" id="IPR029045">
    <property type="entry name" value="ClpP/crotonase-like_dom_sf"/>
</dbReference>
<dbReference type="CDD" id="cd06558">
    <property type="entry name" value="crotonase-like"/>
    <property type="match status" value="1"/>
</dbReference>
<dbReference type="RefSeq" id="WP_015063807.1">
    <property type="nucleotide sequence ID" value="NC_019382.1"/>
</dbReference>
<comment type="pathway">
    <text evidence="2">Lipid metabolism; fatty acid beta-oxidation.</text>
</comment>
<dbReference type="PANTHER" id="PTHR23309">
    <property type="entry name" value="3-HYDROXYACYL-COA DEHYROGENASE"/>
    <property type="match status" value="1"/>
</dbReference>
<keyword evidence="5" id="KW-0442">Lipid degradation</keyword>
<evidence type="ECO:0000256" key="3">
    <source>
        <dbReference type="ARBA" id="ARBA00008750"/>
    </source>
</evidence>
<evidence type="ECO:0000259" key="16">
    <source>
        <dbReference type="Pfam" id="PF02737"/>
    </source>
</evidence>
<dbReference type="SUPFAM" id="SSF52096">
    <property type="entry name" value="ClpP/crotonase"/>
    <property type="match status" value="1"/>
</dbReference>
<dbReference type="InterPro" id="IPR036291">
    <property type="entry name" value="NAD(P)-bd_dom_sf"/>
</dbReference>
<evidence type="ECO:0000256" key="12">
    <source>
        <dbReference type="ARBA" id="ARBA00023268"/>
    </source>
</evidence>
<keyword evidence="9" id="KW-0576">Peroxisome</keyword>
<feature type="domain" description="3-hydroxyacyl-CoA dehydrogenase C-terminal" evidence="15">
    <location>
        <begin position="470"/>
        <end position="562"/>
    </location>
</feature>
<dbReference type="Gene3D" id="1.10.1040.50">
    <property type="match status" value="1"/>
</dbReference>
<comment type="subcellular location">
    <subcellularLocation>
        <location evidence="1">Peroxisome</location>
    </subcellularLocation>
</comment>
<dbReference type="Gene3D" id="3.90.226.10">
    <property type="entry name" value="2-enoyl-CoA Hydratase, Chain A, domain 1"/>
    <property type="match status" value="1"/>
</dbReference>
<sequence length="694" mass="73114">MSVAIAMRGDIGVVTLDSPPVNALGRTLRHGLAQCLEQAYARPDVRALLLVSARPGIFSAGADIKEFDQAGSDQDAGLAELIDRIENAPVPVVALLDGAALGGALELALGCHYRLASPRASLGLPEIKLGLLPGAGGTQRLPRLVGARHAVEMVLGGEPVGGETALRYKLADALLSADDTLEQALAWMRNAPGGLARRRVASLPALAPASIAEAARAAAIRPVGSAAAREAALACLAAAQGPFDAGRALERESFARLRDGAEARALRYAFFAERPRPPAGDVSARRIEQVAVVGAGTMGTGIVICLADAGLPVIWHDVDADRLAQGRAQVCQHFERLAARKRLTSRQAEQRVAAVATTGEMAGIAQADLAIEAVFEDMAVKCAVFRELDRVLKPGAILGTNTSTLDVDRIAHSTRRPQDVVGLHFFSPAPVMPLLEIVRGAATHADVVAAAQGLARRLRKTAVVAGVCDGFIGNRMWHQYLRQAALMVHEGAMPMEVDAALRDWGFAMGPFQVADLAGLDVGDSIRLRQRSEMPHRPWPDWLDRVSAAGRLGLKGGSGIHAYPDGGRQPRRDAEVEAMIAAASREAGVSRRAIAADEIVERCLHALVVEAARLLEEGIAASATDVDAVFLAGYGFPRWRGGPCHSADAMGLPAVVAGLRRRAATAEPEFWQPPGLLARLAAQGGRLQDHGQEGA</sequence>
<dbReference type="InterPro" id="IPR006176">
    <property type="entry name" value="3-OHacyl-CoA_DH_NAD-bd"/>
</dbReference>
<evidence type="ECO:0000256" key="2">
    <source>
        <dbReference type="ARBA" id="ARBA00005005"/>
    </source>
</evidence>
<feature type="domain" description="3-hydroxyacyl-CoA dehydrogenase C-terminal" evidence="15">
    <location>
        <begin position="598"/>
        <end position="683"/>
    </location>
</feature>
<dbReference type="AlphaFoldDB" id="A0A0C6P2R9"/>
<dbReference type="PROSITE" id="PS00166">
    <property type="entry name" value="ENOYL_COA_HYDRATASE"/>
    <property type="match status" value="1"/>
</dbReference>
<dbReference type="InterPro" id="IPR001753">
    <property type="entry name" value="Enoyl-CoA_hydra/iso"/>
</dbReference>
<evidence type="ECO:0000256" key="9">
    <source>
        <dbReference type="ARBA" id="ARBA00023140"/>
    </source>
</evidence>
<organism evidence="17 18">
    <name type="scientific">Bordetella bronchiseptica 253</name>
    <dbReference type="NCBI Taxonomy" id="568707"/>
    <lineage>
        <taxon>Bacteria</taxon>
        <taxon>Pseudomonadati</taxon>
        <taxon>Pseudomonadota</taxon>
        <taxon>Betaproteobacteria</taxon>
        <taxon>Burkholderiales</taxon>
        <taxon>Alcaligenaceae</taxon>
        <taxon>Bordetella</taxon>
    </lineage>
</organism>
<keyword evidence="6" id="KW-0560">Oxidoreductase</keyword>
<dbReference type="InterPro" id="IPR006108">
    <property type="entry name" value="3HC_DH_C"/>
</dbReference>
<evidence type="ECO:0000256" key="6">
    <source>
        <dbReference type="ARBA" id="ARBA00023002"/>
    </source>
</evidence>
<dbReference type="SUPFAM" id="SSF48179">
    <property type="entry name" value="6-phosphogluconate dehydrogenase C-terminal domain-like"/>
    <property type="match status" value="2"/>
</dbReference>
<dbReference type="EMBL" id="HE965806">
    <property type="protein sequence ID" value="CCJ52494.1"/>
    <property type="molecule type" value="Genomic_DNA"/>
</dbReference>
<dbReference type="EC" id="4.2.1.17" evidence="17"/>
<dbReference type="Proteomes" id="UP000007564">
    <property type="component" value="Chromosome"/>
</dbReference>
<evidence type="ECO:0000256" key="4">
    <source>
        <dbReference type="ARBA" id="ARBA00022832"/>
    </source>
</evidence>
<dbReference type="SUPFAM" id="SSF51735">
    <property type="entry name" value="NAD(P)-binding Rossmann-fold domains"/>
    <property type="match status" value="1"/>
</dbReference>
<comment type="catalytic activity">
    <reaction evidence="13">
        <text>a (3S)-3-hydroxyacyl-CoA + NAD(+) = a 3-oxoacyl-CoA + NADH + H(+)</text>
        <dbReference type="Rhea" id="RHEA:22432"/>
        <dbReference type="ChEBI" id="CHEBI:15378"/>
        <dbReference type="ChEBI" id="CHEBI:57318"/>
        <dbReference type="ChEBI" id="CHEBI:57540"/>
        <dbReference type="ChEBI" id="CHEBI:57945"/>
        <dbReference type="ChEBI" id="CHEBI:90726"/>
        <dbReference type="EC" id="1.1.1.35"/>
    </reaction>
</comment>
<dbReference type="InterPro" id="IPR008927">
    <property type="entry name" value="6-PGluconate_DH-like_C_sf"/>
</dbReference>
<keyword evidence="10 17" id="KW-0413">Isomerase</keyword>
<keyword evidence="11 17" id="KW-0456">Lyase</keyword>
<protein>
    <submittedName>
        <fullName evidence="17">Putative enoyl-CoA isomerase</fullName>
        <ecNumber evidence="17">4.2.1.17</ecNumber>
    </submittedName>
</protein>
<dbReference type="Pfam" id="PF02737">
    <property type="entry name" value="3HCDH_N"/>
    <property type="match status" value="1"/>
</dbReference>
<proteinExistence type="inferred from homology"/>
<reference evidence="17 18" key="1">
    <citation type="journal article" date="2012" name="BMC Genomics">
        <title>Comparative genomics of the classical Bordetella subspecies: the evolution and exchange of virulence-associated diversity amongst closely related pathogens.</title>
        <authorList>
            <person name="Park J."/>
            <person name="Zhang Y."/>
            <person name="Buboltz A.M."/>
            <person name="Zhang X."/>
            <person name="Schuster S.C."/>
            <person name="Ahuja U."/>
            <person name="Liu M."/>
            <person name="Miller J.F."/>
            <person name="Sebaihia M."/>
            <person name="Bentley S.D."/>
            <person name="Parkhill J."/>
            <person name="Harvill E.T."/>
        </authorList>
    </citation>
    <scope>NUCLEOTIDE SEQUENCE [LARGE SCALE GENOMIC DNA]</scope>
    <source>
        <strain evidence="17 18">253</strain>
    </source>
</reference>
<accession>A0A0C6P2R9</accession>
<dbReference type="HOGENOM" id="CLU_009834_16_3_4"/>
<dbReference type="FunFam" id="3.40.50.720:FF:000009">
    <property type="entry name" value="Fatty oxidation complex, alpha subunit"/>
    <property type="match status" value="1"/>
</dbReference>
<keyword evidence="7" id="KW-0520">NAD</keyword>
<evidence type="ECO:0000256" key="1">
    <source>
        <dbReference type="ARBA" id="ARBA00004275"/>
    </source>
</evidence>
<evidence type="ECO:0000256" key="7">
    <source>
        <dbReference type="ARBA" id="ARBA00023027"/>
    </source>
</evidence>
<evidence type="ECO:0000256" key="5">
    <source>
        <dbReference type="ARBA" id="ARBA00022963"/>
    </source>
</evidence>
<comment type="similarity">
    <text evidence="14">Belongs to the enoyl-CoA hydratase/isomerase family.</text>
</comment>
<comment type="similarity">
    <text evidence="3">In the N-terminal section; belongs to the enoyl-CoA hydratase/isomerase family.</text>
</comment>